<dbReference type="CDD" id="cd17808">
    <property type="entry name" value="HipA_Ec_like"/>
    <property type="match status" value="1"/>
</dbReference>
<organism evidence="6 7">
    <name type="scientific">Stenotrophomonas beteli</name>
    <dbReference type="NCBI Taxonomy" id="3384461"/>
    <lineage>
        <taxon>Bacteria</taxon>
        <taxon>Pseudomonadati</taxon>
        <taxon>Pseudomonadota</taxon>
        <taxon>Gammaproteobacteria</taxon>
        <taxon>Lysobacterales</taxon>
        <taxon>Lysobacteraceae</taxon>
        <taxon>Stenotrophomonas</taxon>
        <taxon>Stenotrophomonas maltophilia group</taxon>
    </lineage>
</organism>
<dbReference type="EMBL" id="LLXV01000059">
    <property type="protein sequence ID" value="KRG48332.1"/>
    <property type="molecule type" value="Genomic_DNA"/>
</dbReference>
<dbReference type="InterPro" id="IPR017508">
    <property type="entry name" value="HipA_N1"/>
</dbReference>
<comment type="similarity">
    <text evidence="1">Belongs to the HipA Ser/Thr kinase family.</text>
</comment>
<dbReference type="GO" id="GO:0004674">
    <property type="term" value="F:protein serine/threonine kinase activity"/>
    <property type="evidence" value="ECO:0007669"/>
    <property type="project" value="UniProtKB-KW"/>
</dbReference>
<keyword evidence="7" id="KW-1185">Reference proteome</keyword>
<proteinExistence type="inferred from homology"/>
<accession>A0A0R0AT43</accession>
<dbReference type="NCBIfam" id="TIGR03071">
    <property type="entry name" value="couple_hipA"/>
    <property type="match status" value="1"/>
</dbReference>
<evidence type="ECO:0000259" key="5">
    <source>
        <dbReference type="Pfam" id="PF13657"/>
    </source>
</evidence>
<keyword evidence="6" id="KW-0723">Serine/threonine-protein kinase</keyword>
<dbReference type="OrthoDB" id="9805913at2"/>
<dbReference type="AlphaFoldDB" id="A0A0R0AT43"/>
<dbReference type="Pfam" id="PF13657">
    <property type="entry name" value="Couple_hipA"/>
    <property type="match status" value="1"/>
</dbReference>
<feature type="domain" description="HipA N-terminal subdomain 1" evidence="5">
    <location>
        <begin position="4"/>
        <end position="102"/>
    </location>
</feature>
<evidence type="ECO:0000256" key="2">
    <source>
        <dbReference type="ARBA" id="ARBA00022679"/>
    </source>
</evidence>
<sequence>MKLNLLMGASNIGAVEQNTHGHPELTYAPSWVASLEAVPLSLSLPLAQQVHPTQTVSAVLWGLLPDNEATLDRWASAFQVSARNPLGILSHVGEECAGAIQFITDDRLDLVTSGALDAITPLSDEDVAARLQRVRQDAGATRRPDDLGQFSLAGAQAKIALLHTEQGWALPSGRIPTTHILKPPSGDFRGYVENEMFCLALAREMDLSTAYSSRLQIGTESAICVERYDRYQIDGQWFRLHQEDFCQALGIRPHLKYQNQGGPGPADLANVLWQHSSNPTEDVRRLFDALAFNYFIGGTDAHAKNYSLLIDSGGMARLAPLYDISSALAYPELDIRAIRMAMRIGSHYNWWDIRLNDWVTLSEQLRLDPSDCLKRMTLMAYQLPATASDVHQSMEQQGTGHEVLHHLIEQIHISCERFIRKVQAAAA</sequence>
<evidence type="ECO:0000259" key="4">
    <source>
        <dbReference type="Pfam" id="PF07804"/>
    </source>
</evidence>
<name>A0A0R0AT43_9GAMM</name>
<feature type="domain" description="HipA-like C-terminal" evidence="4">
    <location>
        <begin position="150"/>
        <end position="383"/>
    </location>
</feature>
<gene>
    <name evidence="6" type="ORF">ARC23_17080</name>
</gene>
<keyword evidence="3 6" id="KW-0418">Kinase</keyword>
<keyword evidence="2" id="KW-0808">Transferase</keyword>
<evidence type="ECO:0000256" key="3">
    <source>
        <dbReference type="ARBA" id="ARBA00022777"/>
    </source>
</evidence>
<evidence type="ECO:0000313" key="6">
    <source>
        <dbReference type="EMBL" id="KRG48332.1"/>
    </source>
</evidence>
<dbReference type="PANTHER" id="PTHR37419:SF1">
    <property type="entry name" value="SERINE_THREONINE-PROTEIN KINASE TOXIN HIPA"/>
    <property type="match status" value="1"/>
</dbReference>
<protein>
    <submittedName>
        <fullName evidence="6">Serine/threonine protein kinase</fullName>
    </submittedName>
</protein>
<dbReference type="Pfam" id="PF07804">
    <property type="entry name" value="HipA_C"/>
    <property type="match status" value="1"/>
</dbReference>
<dbReference type="GO" id="GO:0005829">
    <property type="term" value="C:cytosol"/>
    <property type="evidence" value="ECO:0007669"/>
    <property type="project" value="TreeGrafter"/>
</dbReference>
<dbReference type="Gene3D" id="1.10.1070.20">
    <property type="match status" value="1"/>
</dbReference>
<dbReference type="InterPro" id="IPR012893">
    <property type="entry name" value="HipA-like_C"/>
</dbReference>
<reference evidence="6 7" key="1">
    <citation type="journal article" date="2016" name="Front. Microbiol.">
        <title>Genome Sequence of Type Strains of Genus Stenotrophomonas.</title>
        <authorList>
            <person name="Patil P.P."/>
            <person name="Midha S."/>
            <person name="Kumar S."/>
            <person name="Patil P.B."/>
        </authorList>
    </citation>
    <scope>NUCLEOTIDE SEQUENCE [LARGE SCALE GENOMIC DNA]</scope>
    <source>
        <strain evidence="6 7">LMG 978</strain>
    </source>
</reference>
<dbReference type="Proteomes" id="UP000051757">
    <property type="component" value="Unassembled WGS sequence"/>
</dbReference>
<comment type="caution">
    <text evidence="6">The sequence shown here is derived from an EMBL/GenBank/DDBJ whole genome shotgun (WGS) entry which is preliminary data.</text>
</comment>
<evidence type="ECO:0000313" key="7">
    <source>
        <dbReference type="Proteomes" id="UP000051757"/>
    </source>
</evidence>
<dbReference type="PANTHER" id="PTHR37419">
    <property type="entry name" value="SERINE/THREONINE-PROTEIN KINASE TOXIN HIPA"/>
    <property type="match status" value="1"/>
</dbReference>
<dbReference type="InterPro" id="IPR052028">
    <property type="entry name" value="HipA_Ser/Thr_kinase"/>
</dbReference>
<evidence type="ECO:0000256" key="1">
    <source>
        <dbReference type="ARBA" id="ARBA00010164"/>
    </source>
</evidence>